<dbReference type="AlphaFoldDB" id="A0A6I4KWQ1"/>
<keyword evidence="2" id="KW-0378">Hydrolase</keyword>
<dbReference type="Gene3D" id="3.40.50.1110">
    <property type="entry name" value="SGNH hydrolase"/>
    <property type="match status" value="1"/>
</dbReference>
<accession>A0A6I4KWQ1</accession>
<evidence type="ECO:0000313" key="2">
    <source>
        <dbReference type="EMBL" id="MVW75172.1"/>
    </source>
</evidence>
<dbReference type="GO" id="GO:0016788">
    <property type="term" value="F:hydrolase activity, acting on ester bonds"/>
    <property type="evidence" value="ECO:0007669"/>
    <property type="project" value="UniProtKB-ARBA"/>
</dbReference>
<proteinExistence type="predicted"/>
<evidence type="ECO:0000259" key="1">
    <source>
        <dbReference type="Pfam" id="PF13472"/>
    </source>
</evidence>
<sequence>MRRIALWWLLALPLLPLIVPQALYTRRTALRLPPAAGLPYGEAGQDFAGQPLRLLLVGESTVAGVGVDNLQAALPGQLAEALAQRLRRPVQWRACGENGITAGQASQRLLPEALGEPVDLALLVFGVNDTTGLSSLQQWQKPLQLMAQLLVDGGAQVAFSAVPPLQHFRALPWLLRQVLGARGRILDRSLEKLADELGVQHCAVQLEFARDYLAADGYHPSGLGYRVWAEGLAAQLTLPRSAL</sequence>
<feature type="domain" description="SGNH hydrolase-type esterase" evidence="1">
    <location>
        <begin position="57"/>
        <end position="227"/>
    </location>
</feature>
<comment type="caution">
    <text evidence="2">The sequence shown here is derived from an EMBL/GenBank/DDBJ whole genome shotgun (WGS) entry which is preliminary data.</text>
</comment>
<dbReference type="InterPro" id="IPR036514">
    <property type="entry name" value="SGNH_hydro_sf"/>
</dbReference>
<dbReference type="SUPFAM" id="SSF52266">
    <property type="entry name" value="SGNH hydrolase"/>
    <property type="match status" value="1"/>
</dbReference>
<gene>
    <name evidence="2" type="ORF">GJV18_07565</name>
</gene>
<dbReference type="Pfam" id="PF13472">
    <property type="entry name" value="Lipase_GDSL_2"/>
    <property type="match status" value="1"/>
</dbReference>
<dbReference type="CDD" id="cd01836">
    <property type="entry name" value="FeeA_FeeB_like"/>
    <property type="match status" value="1"/>
</dbReference>
<name>A0A6I4KWQ1_9PSED</name>
<dbReference type="RefSeq" id="WP_160344090.1">
    <property type="nucleotide sequence ID" value="NZ_WKJZ01000001.1"/>
</dbReference>
<dbReference type="InterPro" id="IPR013830">
    <property type="entry name" value="SGNH_hydro"/>
</dbReference>
<evidence type="ECO:0000313" key="3">
    <source>
        <dbReference type="Proteomes" id="UP000429555"/>
    </source>
</evidence>
<organism evidence="2 3">
    <name type="scientific">Pseudomonas xionganensis</name>
    <dbReference type="NCBI Taxonomy" id="2654845"/>
    <lineage>
        <taxon>Bacteria</taxon>
        <taxon>Pseudomonadati</taxon>
        <taxon>Pseudomonadota</taxon>
        <taxon>Gammaproteobacteria</taxon>
        <taxon>Pseudomonadales</taxon>
        <taxon>Pseudomonadaceae</taxon>
        <taxon>Pseudomonas</taxon>
    </lineage>
</organism>
<keyword evidence="3" id="KW-1185">Reference proteome</keyword>
<dbReference type="EMBL" id="WKJZ01000001">
    <property type="protein sequence ID" value="MVW75172.1"/>
    <property type="molecule type" value="Genomic_DNA"/>
</dbReference>
<reference evidence="2 3" key="1">
    <citation type="submission" date="2019-11" db="EMBL/GenBank/DDBJ databases">
        <title>Pseudomonas flavidum sp. nov., isolated from Baiyang Lake.</title>
        <authorList>
            <person name="Zhao Y."/>
        </authorList>
    </citation>
    <scope>NUCLEOTIDE SEQUENCE [LARGE SCALE GENOMIC DNA]</scope>
    <source>
        <strain evidence="3">R-22-3 w-18</strain>
    </source>
</reference>
<protein>
    <submittedName>
        <fullName evidence="2">SGNH/GDSL hydrolase family protein</fullName>
    </submittedName>
</protein>
<dbReference type="Proteomes" id="UP000429555">
    <property type="component" value="Unassembled WGS sequence"/>
</dbReference>